<gene>
    <name evidence="1" type="ORF">LR48_Vigan10g062100</name>
</gene>
<sequence>MRKNAVGDEEQLHGDEESLKKRCLWACIRFHIIPYPTSIWKKLQSRRIRLQTWRIRFQATFFRFCAVVNVHGLMPLTCSWSPMEAMVALGLRKRPQRMEHEGIPLRFPGTRGAWEGYSFSSDADLIAEQHIWTAVNPYARNEAFNCCNGDIFKWKHLWKVLDEQ</sequence>
<dbReference type="Gramene" id="KOM54729">
    <property type="protein sequence ID" value="KOM54729"/>
    <property type="gene ID" value="LR48_Vigan10g062100"/>
</dbReference>
<dbReference type="EMBL" id="CM003380">
    <property type="protein sequence ID" value="KOM54729.1"/>
    <property type="molecule type" value="Genomic_DNA"/>
</dbReference>
<dbReference type="PANTHER" id="PTHR32487:SF0">
    <property type="entry name" value="3-OXO-DELTA(4,5)-STEROID 5-BETA-REDUCTASE"/>
    <property type="match status" value="1"/>
</dbReference>
<accession>A0A0L9VJ16</accession>
<dbReference type="STRING" id="3914.A0A0L9VJ16"/>
<dbReference type="Proteomes" id="UP000053144">
    <property type="component" value="Chromosome 10"/>
</dbReference>
<evidence type="ECO:0000313" key="2">
    <source>
        <dbReference type="Proteomes" id="UP000053144"/>
    </source>
</evidence>
<evidence type="ECO:0000313" key="1">
    <source>
        <dbReference type="EMBL" id="KOM54729.1"/>
    </source>
</evidence>
<protein>
    <submittedName>
        <fullName evidence="1">Uncharacterized protein</fullName>
    </submittedName>
</protein>
<dbReference type="PANTHER" id="PTHR32487">
    <property type="entry name" value="3-OXO-DELTA(4,5)-STEROID 5-BETA-REDUCTASE"/>
    <property type="match status" value="1"/>
</dbReference>
<organism evidence="1 2">
    <name type="scientific">Phaseolus angularis</name>
    <name type="common">Azuki bean</name>
    <name type="synonym">Vigna angularis</name>
    <dbReference type="NCBI Taxonomy" id="3914"/>
    <lineage>
        <taxon>Eukaryota</taxon>
        <taxon>Viridiplantae</taxon>
        <taxon>Streptophyta</taxon>
        <taxon>Embryophyta</taxon>
        <taxon>Tracheophyta</taxon>
        <taxon>Spermatophyta</taxon>
        <taxon>Magnoliopsida</taxon>
        <taxon>eudicotyledons</taxon>
        <taxon>Gunneridae</taxon>
        <taxon>Pentapetalae</taxon>
        <taxon>rosids</taxon>
        <taxon>fabids</taxon>
        <taxon>Fabales</taxon>
        <taxon>Fabaceae</taxon>
        <taxon>Papilionoideae</taxon>
        <taxon>50 kb inversion clade</taxon>
        <taxon>NPAAA clade</taxon>
        <taxon>indigoferoid/millettioid clade</taxon>
        <taxon>Phaseoleae</taxon>
        <taxon>Vigna</taxon>
    </lineage>
</organism>
<reference evidence="2" key="1">
    <citation type="journal article" date="2015" name="Proc. Natl. Acad. Sci. U.S.A.">
        <title>Genome sequencing of adzuki bean (Vigna angularis) provides insight into high starch and low fat accumulation and domestication.</title>
        <authorList>
            <person name="Yang K."/>
            <person name="Tian Z."/>
            <person name="Chen C."/>
            <person name="Luo L."/>
            <person name="Zhao B."/>
            <person name="Wang Z."/>
            <person name="Yu L."/>
            <person name="Li Y."/>
            <person name="Sun Y."/>
            <person name="Li W."/>
            <person name="Chen Y."/>
            <person name="Li Y."/>
            <person name="Zhang Y."/>
            <person name="Ai D."/>
            <person name="Zhao J."/>
            <person name="Shang C."/>
            <person name="Ma Y."/>
            <person name="Wu B."/>
            <person name="Wang M."/>
            <person name="Gao L."/>
            <person name="Sun D."/>
            <person name="Zhang P."/>
            <person name="Guo F."/>
            <person name="Wang W."/>
            <person name="Li Y."/>
            <person name="Wang J."/>
            <person name="Varshney R.K."/>
            <person name="Wang J."/>
            <person name="Ling H.Q."/>
            <person name="Wan P."/>
        </authorList>
    </citation>
    <scope>NUCLEOTIDE SEQUENCE</scope>
    <source>
        <strain evidence="2">cv. Jingnong 6</strain>
    </source>
</reference>
<dbReference type="AlphaFoldDB" id="A0A0L9VJ16"/>
<dbReference type="Gene3D" id="3.40.50.720">
    <property type="entry name" value="NAD(P)-binding Rossmann-like Domain"/>
    <property type="match status" value="1"/>
</dbReference>
<name>A0A0L9VJ16_PHAAN</name>
<proteinExistence type="predicted"/>